<dbReference type="OrthoDB" id="9810419at2"/>
<dbReference type="InterPro" id="IPR006135">
    <property type="entry name" value="T3SS_substrate_exporter"/>
</dbReference>
<evidence type="ECO:0000313" key="3">
    <source>
        <dbReference type="Proteomes" id="UP000017148"/>
    </source>
</evidence>
<proteinExistence type="inferred from homology"/>
<dbReference type="Proteomes" id="UP000017148">
    <property type="component" value="Unassembled WGS sequence"/>
</dbReference>
<keyword evidence="2" id="KW-0282">Flagellum</keyword>
<gene>
    <name evidence="2" type="ORF">CALK_1702</name>
</gene>
<dbReference type="SUPFAM" id="SSF160544">
    <property type="entry name" value="EscU C-terminal domain-like"/>
    <property type="match status" value="1"/>
</dbReference>
<evidence type="ECO:0000313" key="2">
    <source>
        <dbReference type="EMBL" id="ERP31357.1"/>
    </source>
</evidence>
<keyword evidence="2" id="KW-0966">Cell projection</keyword>
<name>U7D8F4_9BACT</name>
<keyword evidence="2" id="KW-0969">Cilium</keyword>
<accession>U7D8F4</accession>
<dbReference type="RefSeq" id="WP_022637142.1">
    <property type="nucleotide sequence ID" value="NZ_ASJR01000014.1"/>
</dbReference>
<comment type="caution">
    <text evidence="2">The sequence shown here is derived from an EMBL/GenBank/DDBJ whole genome shotgun (WGS) entry which is preliminary data.</text>
</comment>
<keyword evidence="3" id="KW-1185">Reference proteome</keyword>
<reference evidence="2 3" key="1">
    <citation type="journal article" date="2013" name="Environ. Microbiol.">
        <title>Genome analysis of Chitinivibrio alkaliphilus gen. nov., sp. nov., a novel extremely haloalkaliphilic anaerobic chitinolytic bacterium from the candidate phylum Termite Group 3.</title>
        <authorList>
            <person name="Sorokin D.Y."/>
            <person name="Gumerov V.M."/>
            <person name="Rakitin A.L."/>
            <person name="Beletsky A.V."/>
            <person name="Damste J.S."/>
            <person name="Muyzer G."/>
            <person name="Mardanov A.V."/>
            <person name="Ravin N.V."/>
        </authorList>
    </citation>
    <scope>NUCLEOTIDE SEQUENCE [LARGE SCALE GENOMIC DNA]</scope>
    <source>
        <strain evidence="2 3">ACht1</strain>
    </source>
</reference>
<sequence>MREQRKKAAAIQYTDEMEAPRLVARGDAEVAERIIARAQEAGVPVYKAPLVAEALGSLALQEEIPVELYQAVAEVLAYVYTVKKESGE</sequence>
<dbReference type="STRING" id="1313304.CALK_1702"/>
<comment type="similarity">
    <text evidence="1">Belongs to the type III secretion exporter family.</text>
</comment>
<dbReference type="PANTHER" id="PTHR30531:SF12">
    <property type="entry name" value="FLAGELLAR BIOSYNTHETIC PROTEIN FLHB"/>
    <property type="match status" value="1"/>
</dbReference>
<dbReference type="Pfam" id="PF01312">
    <property type="entry name" value="Bac_export_2"/>
    <property type="match status" value="1"/>
</dbReference>
<dbReference type="InterPro" id="IPR029025">
    <property type="entry name" value="T3SS_substrate_exporter_C"/>
</dbReference>
<dbReference type="EMBL" id="ASJR01000014">
    <property type="protein sequence ID" value="ERP31357.1"/>
    <property type="molecule type" value="Genomic_DNA"/>
</dbReference>
<organism evidence="2 3">
    <name type="scientific">Chitinivibrio alkaliphilus ACht1</name>
    <dbReference type="NCBI Taxonomy" id="1313304"/>
    <lineage>
        <taxon>Bacteria</taxon>
        <taxon>Pseudomonadati</taxon>
        <taxon>Fibrobacterota</taxon>
        <taxon>Chitinivibrionia</taxon>
        <taxon>Chitinivibrionales</taxon>
        <taxon>Chitinivibrionaceae</taxon>
        <taxon>Chitinivibrio</taxon>
    </lineage>
</organism>
<dbReference type="AlphaFoldDB" id="U7D8F4"/>
<dbReference type="GO" id="GO:0005886">
    <property type="term" value="C:plasma membrane"/>
    <property type="evidence" value="ECO:0007669"/>
    <property type="project" value="TreeGrafter"/>
</dbReference>
<protein>
    <submittedName>
        <fullName evidence="2">Flagellar biosynthetic protein FlhB</fullName>
    </submittedName>
</protein>
<dbReference type="eggNOG" id="COG2257">
    <property type="taxonomic scope" value="Bacteria"/>
</dbReference>
<dbReference type="PANTHER" id="PTHR30531">
    <property type="entry name" value="FLAGELLAR BIOSYNTHETIC PROTEIN FLHB"/>
    <property type="match status" value="1"/>
</dbReference>
<dbReference type="GO" id="GO:0009306">
    <property type="term" value="P:protein secretion"/>
    <property type="evidence" value="ECO:0007669"/>
    <property type="project" value="InterPro"/>
</dbReference>
<dbReference type="PATRIC" id="fig|1313304.3.peg.1617"/>
<dbReference type="Gene3D" id="3.40.1690.10">
    <property type="entry name" value="secretion proteins EscU"/>
    <property type="match status" value="1"/>
</dbReference>
<evidence type="ECO:0000256" key="1">
    <source>
        <dbReference type="ARBA" id="ARBA00010690"/>
    </source>
</evidence>